<dbReference type="EMBL" id="JBIGHW010000003">
    <property type="protein sequence ID" value="MFG6440503.1"/>
    <property type="molecule type" value="Genomic_DNA"/>
</dbReference>
<keyword evidence="3" id="KW-1185">Reference proteome</keyword>
<name>A0ABW7FFV5_9BURK</name>
<proteinExistence type="predicted"/>
<evidence type="ECO:0000313" key="3">
    <source>
        <dbReference type="Proteomes" id="UP001606301"/>
    </source>
</evidence>
<evidence type="ECO:0000256" key="1">
    <source>
        <dbReference type="SAM" id="MobiDB-lite"/>
    </source>
</evidence>
<comment type="caution">
    <text evidence="2">The sequence shown here is derived from an EMBL/GenBank/DDBJ whole genome shotgun (WGS) entry which is preliminary data.</text>
</comment>
<evidence type="ECO:0000313" key="2">
    <source>
        <dbReference type="EMBL" id="MFG6440503.1"/>
    </source>
</evidence>
<protein>
    <submittedName>
        <fullName evidence="2">Uncharacterized protein</fullName>
    </submittedName>
</protein>
<feature type="region of interest" description="Disordered" evidence="1">
    <location>
        <begin position="1"/>
        <end position="30"/>
    </location>
</feature>
<organism evidence="2 3">
    <name type="scientific">Pelomonas margarita</name>
    <dbReference type="NCBI Taxonomy" id="3299031"/>
    <lineage>
        <taxon>Bacteria</taxon>
        <taxon>Pseudomonadati</taxon>
        <taxon>Pseudomonadota</taxon>
        <taxon>Betaproteobacteria</taxon>
        <taxon>Burkholderiales</taxon>
        <taxon>Sphaerotilaceae</taxon>
        <taxon>Roseateles</taxon>
    </lineage>
</organism>
<dbReference type="Proteomes" id="UP001606301">
    <property type="component" value="Unassembled WGS sequence"/>
</dbReference>
<reference evidence="2 3" key="1">
    <citation type="submission" date="2024-08" db="EMBL/GenBank/DDBJ databases">
        <authorList>
            <person name="Lu H."/>
        </authorList>
    </citation>
    <scope>NUCLEOTIDE SEQUENCE [LARGE SCALE GENOMIC DNA]</scope>
    <source>
        <strain evidence="2 3">LKC17W</strain>
    </source>
</reference>
<sequence>MIAPKRGPGRPPTGQAMTSTQRNRARRERLQSQGCRLLGSVVLTPEAAAALDRLTAGGATIDEAISQALSALAQP</sequence>
<dbReference type="RefSeq" id="WP_394396636.1">
    <property type="nucleotide sequence ID" value="NZ_JBIGHW010000003.1"/>
</dbReference>
<gene>
    <name evidence="2" type="ORF">ACG0Z3_07390</name>
</gene>
<accession>A0ABW7FFV5</accession>